<accession>A0A4R3YDY7</accession>
<dbReference type="Pfam" id="PF25869">
    <property type="entry name" value="3HB_CusB"/>
    <property type="match status" value="1"/>
</dbReference>
<dbReference type="SUPFAM" id="SSF111369">
    <property type="entry name" value="HlyD-like secretion proteins"/>
    <property type="match status" value="1"/>
</dbReference>
<comment type="similarity">
    <text evidence="1">Belongs to the membrane fusion protein (MFP) (TC 8.A.1) family.</text>
</comment>
<evidence type="ECO:0000256" key="2">
    <source>
        <dbReference type="ARBA" id="ARBA00022448"/>
    </source>
</evidence>
<evidence type="ECO:0000256" key="1">
    <source>
        <dbReference type="ARBA" id="ARBA00009477"/>
    </source>
</evidence>
<dbReference type="Proteomes" id="UP000295367">
    <property type="component" value="Unassembled WGS sequence"/>
</dbReference>
<dbReference type="GO" id="GO:0030288">
    <property type="term" value="C:outer membrane-bounded periplasmic space"/>
    <property type="evidence" value="ECO:0007669"/>
    <property type="project" value="TreeGrafter"/>
</dbReference>
<feature type="domain" description="Heavy metal binding" evidence="6">
    <location>
        <begin position="56"/>
        <end position="81"/>
    </location>
</feature>
<dbReference type="InterPro" id="IPR058791">
    <property type="entry name" value="3HB_CusB"/>
</dbReference>
<evidence type="ECO:0000259" key="8">
    <source>
        <dbReference type="Pfam" id="PF25919"/>
    </source>
</evidence>
<evidence type="ECO:0000313" key="11">
    <source>
        <dbReference type="EMBL" id="TCV89054.1"/>
    </source>
</evidence>
<evidence type="ECO:0000259" key="9">
    <source>
        <dbReference type="Pfam" id="PF25954"/>
    </source>
</evidence>
<gene>
    <name evidence="11" type="ORF">EDC63_103126</name>
</gene>
<feature type="domain" description="CusB-like three alpha-helical bundle" evidence="7">
    <location>
        <begin position="170"/>
        <end position="216"/>
    </location>
</feature>
<dbReference type="FunFam" id="2.40.420.20:FF:000003">
    <property type="entry name" value="Cation efflux system protein cusB"/>
    <property type="match status" value="1"/>
</dbReference>
<dbReference type="PANTHER" id="PTHR30097">
    <property type="entry name" value="CATION EFFLUX SYSTEM PROTEIN CUSB"/>
    <property type="match status" value="1"/>
</dbReference>
<dbReference type="FunFam" id="2.40.30.170:FF:000010">
    <property type="entry name" value="Efflux RND transporter periplasmic adaptor subunit"/>
    <property type="match status" value="1"/>
</dbReference>
<dbReference type="OrthoDB" id="9806939at2"/>
<sequence>MNKKILFPYIASAIILAGLGAAGGYWLASRPYSDAGIVEKSTQNSPSEKADRKALYWYDPMVPNQHFDNPGKSPFMDMELVAQYADEGGSGASGVRIDPMLTQNTGVKFAMVETGKLEQDVEAVASLGFNERLVAIVQSRTGGIVERVYALAPNDIIAAGAPLVDVRVPEWYGAQAEYIALKKSGDTSIVGAALGRLQQLGMSKAQISRMEKLGKPLEIVTISSPLSGVLLEVNVREGMIVTPGQMLTKINGLSSVWLEAEVPESQSSEIAVGKSVSAKFTAWPEQAIEGRVTALLPELNRETRTIRVRMEFPNPNEKLRPGMYARVSINNATSHNRLLVPSAAIIATGKRNLVIVADENNRYHPAEVEVGREGNGKTEILSGLNEGEKVIASGQFMIDSEASLKGVLARMESQKKTSASPVHEAHGKVEELSADDITISHGPVPSIGWGAMTMSFNITDKKLAKGIKAGDIVNFSFHESDTGMNIDHIEKSGGSQ</sequence>
<dbReference type="Pfam" id="PF25975">
    <property type="entry name" value="CzcB_C"/>
    <property type="match status" value="1"/>
</dbReference>
<keyword evidence="5" id="KW-0472">Membrane</keyword>
<dbReference type="Pfam" id="PF11604">
    <property type="entry name" value="CusF_Ec"/>
    <property type="match status" value="1"/>
</dbReference>
<dbReference type="InterPro" id="IPR051909">
    <property type="entry name" value="MFP_Cation_Efflux"/>
</dbReference>
<organism evidence="11 12">
    <name type="scientific">Sulfurirhabdus autotrophica</name>
    <dbReference type="NCBI Taxonomy" id="1706046"/>
    <lineage>
        <taxon>Bacteria</taxon>
        <taxon>Pseudomonadati</taxon>
        <taxon>Pseudomonadota</taxon>
        <taxon>Betaproteobacteria</taxon>
        <taxon>Nitrosomonadales</taxon>
        <taxon>Sulfuricellaceae</taxon>
        <taxon>Sulfurirhabdus</taxon>
    </lineage>
</organism>
<dbReference type="Gene3D" id="6.10.140.730">
    <property type="match status" value="1"/>
</dbReference>
<proteinExistence type="inferred from homology"/>
<dbReference type="NCBIfam" id="TIGR01730">
    <property type="entry name" value="RND_mfp"/>
    <property type="match status" value="1"/>
</dbReference>
<dbReference type="InterPro" id="IPR058649">
    <property type="entry name" value="CzcB_C"/>
</dbReference>
<keyword evidence="5" id="KW-1133">Transmembrane helix</keyword>
<feature type="domain" description="CusB-like beta-barrel" evidence="9">
    <location>
        <begin position="255"/>
        <end position="332"/>
    </location>
</feature>
<dbReference type="Gene3D" id="2.40.30.170">
    <property type="match status" value="1"/>
</dbReference>
<evidence type="ECO:0000256" key="3">
    <source>
        <dbReference type="ARBA" id="ARBA00022729"/>
    </source>
</evidence>
<evidence type="ECO:0000259" key="10">
    <source>
        <dbReference type="Pfam" id="PF25975"/>
    </source>
</evidence>
<dbReference type="Pfam" id="PF25954">
    <property type="entry name" value="Beta-barrel_RND_2"/>
    <property type="match status" value="1"/>
</dbReference>
<dbReference type="InterPro" id="IPR058792">
    <property type="entry name" value="Beta-barrel_RND_2"/>
</dbReference>
<name>A0A4R3YDY7_9PROT</name>
<dbReference type="InterPro" id="IPR021647">
    <property type="entry name" value="CusF_Ec"/>
</dbReference>
<keyword evidence="12" id="KW-1185">Reference proteome</keyword>
<evidence type="ECO:0000256" key="4">
    <source>
        <dbReference type="ARBA" id="ARBA00023065"/>
    </source>
</evidence>
<feature type="transmembrane region" description="Helical" evidence="5">
    <location>
        <begin position="7"/>
        <end position="28"/>
    </location>
</feature>
<evidence type="ECO:0000313" key="12">
    <source>
        <dbReference type="Proteomes" id="UP000295367"/>
    </source>
</evidence>
<evidence type="ECO:0000259" key="6">
    <source>
        <dbReference type="Pfam" id="PF19335"/>
    </source>
</evidence>
<dbReference type="InterPro" id="IPR058790">
    <property type="entry name" value="BSH_CusB"/>
</dbReference>
<feature type="domain" description="CzcB-like C-terminal circularly permuted SH3-like" evidence="10">
    <location>
        <begin position="339"/>
        <end position="398"/>
    </location>
</feature>
<dbReference type="InterPro" id="IPR042230">
    <property type="entry name" value="CusF_sf"/>
</dbReference>
<protein>
    <submittedName>
        <fullName evidence="11">Cu(I)/Ag(I) efflux system membrane fusion protein</fullName>
    </submittedName>
</protein>
<dbReference type="Gene3D" id="2.40.420.20">
    <property type="match status" value="1"/>
</dbReference>
<dbReference type="RefSeq" id="WP_124945917.1">
    <property type="nucleotide sequence ID" value="NZ_BHVT01000020.1"/>
</dbReference>
<evidence type="ECO:0000259" key="7">
    <source>
        <dbReference type="Pfam" id="PF25869"/>
    </source>
</evidence>
<comment type="caution">
    <text evidence="11">The sequence shown here is derived from an EMBL/GenBank/DDBJ whole genome shotgun (WGS) entry which is preliminary data.</text>
</comment>
<dbReference type="GO" id="GO:0022857">
    <property type="term" value="F:transmembrane transporter activity"/>
    <property type="evidence" value="ECO:0007669"/>
    <property type="project" value="InterPro"/>
</dbReference>
<keyword evidence="5" id="KW-0812">Transmembrane</keyword>
<keyword evidence="3" id="KW-0732">Signal</keyword>
<dbReference type="InterPro" id="IPR045800">
    <property type="entry name" value="HMBD"/>
</dbReference>
<dbReference type="GO" id="GO:0046914">
    <property type="term" value="F:transition metal ion binding"/>
    <property type="evidence" value="ECO:0007669"/>
    <property type="project" value="TreeGrafter"/>
</dbReference>
<feature type="domain" description="CusB-like barrel-sandwich hybrid" evidence="8">
    <location>
        <begin position="134"/>
        <end position="251"/>
    </location>
</feature>
<keyword evidence="4" id="KW-0406">Ion transport</keyword>
<dbReference type="GO" id="GO:0015679">
    <property type="term" value="P:plasma membrane copper ion transport"/>
    <property type="evidence" value="ECO:0007669"/>
    <property type="project" value="TreeGrafter"/>
</dbReference>
<dbReference type="Pfam" id="PF19335">
    <property type="entry name" value="HMBD"/>
    <property type="match status" value="1"/>
</dbReference>
<reference evidence="11 12" key="1">
    <citation type="submission" date="2019-03" db="EMBL/GenBank/DDBJ databases">
        <title>Genomic Encyclopedia of Type Strains, Phase IV (KMG-IV): sequencing the most valuable type-strain genomes for metagenomic binning, comparative biology and taxonomic classification.</title>
        <authorList>
            <person name="Goeker M."/>
        </authorList>
    </citation>
    <scope>NUCLEOTIDE SEQUENCE [LARGE SCALE GENOMIC DNA]</scope>
    <source>
        <strain evidence="11 12">DSM 100309</strain>
    </source>
</reference>
<dbReference type="EMBL" id="SMCO01000003">
    <property type="protein sequence ID" value="TCV89054.1"/>
    <property type="molecule type" value="Genomic_DNA"/>
</dbReference>
<dbReference type="GO" id="GO:0060003">
    <property type="term" value="P:copper ion export"/>
    <property type="evidence" value="ECO:0007669"/>
    <property type="project" value="TreeGrafter"/>
</dbReference>
<dbReference type="AlphaFoldDB" id="A0A4R3YDY7"/>
<dbReference type="Pfam" id="PF25919">
    <property type="entry name" value="BSH_CusB"/>
    <property type="match status" value="1"/>
</dbReference>
<dbReference type="InterPro" id="IPR006143">
    <property type="entry name" value="RND_pump_MFP"/>
</dbReference>
<dbReference type="GO" id="GO:0016020">
    <property type="term" value="C:membrane"/>
    <property type="evidence" value="ECO:0007669"/>
    <property type="project" value="InterPro"/>
</dbReference>
<dbReference type="PANTHER" id="PTHR30097:SF15">
    <property type="entry name" value="CATION EFFLUX SYSTEM PROTEIN CUSB"/>
    <property type="match status" value="1"/>
</dbReference>
<keyword evidence="2" id="KW-0813">Transport</keyword>
<evidence type="ECO:0000256" key="5">
    <source>
        <dbReference type="SAM" id="Phobius"/>
    </source>
</evidence>
<dbReference type="Gene3D" id="2.40.50.320">
    <property type="entry name" value="Copper binding periplasmic protein CusF"/>
    <property type="match status" value="1"/>
</dbReference>
<dbReference type="Gene3D" id="2.40.50.100">
    <property type="match status" value="1"/>
</dbReference>